<dbReference type="EMBL" id="UYRT01082724">
    <property type="protein sequence ID" value="VDN26392.1"/>
    <property type="molecule type" value="Genomic_DNA"/>
</dbReference>
<evidence type="ECO:0000313" key="2">
    <source>
        <dbReference type="Proteomes" id="UP000271098"/>
    </source>
</evidence>
<evidence type="ECO:0000313" key="1">
    <source>
        <dbReference type="EMBL" id="VDN26392.1"/>
    </source>
</evidence>
<reference evidence="3" key="1">
    <citation type="submission" date="2016-06" db="UniProtKB">
        <authorList>
            <consortium name="WormBaseParasite"/>
        </authorList>
    </citation>
    <scope>IDENTIFICATION</scope>
</reference>
<proteinExistence type="predicted"/>
<sequence length="76" mass="8764">MNFSGFGTDVIDVVEARMILRIVSKDGWYSETFDSYKHMDLNQCILMFCTEFRSVVTDLQIECTDDFGGLDDPFPH</sequence>
<protein>
    <submittedName>
        <fullName evidence="3">DBD_Tnp_Mut domain-containing protein</fullName>
    </submittedName>
</protein>
<dbReference type="Proteomes" id="UP000271098">
    <property type="component" value="Unassembled WGS sequence"/>
</dbReference>
<organism evidence="3">
    <name type="scientific">Gongylonema pulchrum</name>
    <dbReference type="NCBI Taxonomy" id="637853"/>
    <lineage>
        <taxon>Eukaryota</taxon>
        <taxon>Metazoa</taxon>
        <taxon>Ecdysozoa</taxon>
        <taxon>Nematoda</taxon>
        <taxon>Chromadorea</taxon>
        <taxon>Rhabditida</taxon>
        <taxon>Spirurina</taxon>
        <taxon>Spiruromorpha</taxon>
        <taxon>Spiruroidea</taxon>
        <taxon>Gongylonematidae</taxon>
        <taxon>Gongylonema</taxon>
    </lineage>
</organism>
<gene>
    <name evidence="1" type="ORF">GPUH_LOCUS15648</name>
</gene>
<keyword evidence="2" id="KW-1185">Reference proteome</keyword>
<dbReference type="AlphaFoldDB" id="A0A183E3V9"/>
<dbReference type="WBParaSite" id="GPUH_0001567201-mRNA-1">
    <property type="protein sequence ID" value="GPUH_0001567201-mRNA-1"/>
    <property type="gene ID" value="GPUH_0001567201"/>
</dbReference>
<accession>A0A183E3V9</accession>
<evidence type="ECO:0000313" key="3">
    <source>
        <dbReference type="WBParaSite" id="GPUH_0001567201-mRNA-1"/>
    </source>
</evidence>
<name>A0A183E3V9_9BILA</name>
<reference evidence="1 2" key="2">
    <citation type="submission" date="2018-11" db="EMBL/GenBank/DDBJ databases">
        <authorList>
            <consortium name="Pathogen Informatics"/>
        </authorList>
    </citation>
    <scope>NUCLEOTIDE SEQUENCE [LARGE SCALE GENOMIC DNA]</scope>
</reference>